<sequence>MTTESQTPASTDTPPSAGTTDAPAAAPEVAPAESAPAADEGGDLDTVLGGKAPEAPVEGEGNEPVAPEGEEAPPTGAPEAYELALEGVALDADLVAAAEPIFRELDLTNDQANALLPLAPQIMEKAQSSVVQHLIEQGAAQRKGWHDAFKADPDIGGAKMEESAHLAAKGLDALGFKATGFGEDGKAPHPFRAALNETGFGNHPDMIRAFRALGEMLGEDGLFPREGAAPRENTSIDKILYPNEGA</sequence>
<dbReference type="AlphaFoldDB" id="A0A7W6CI09"/>
<dbReference type="EMBL" id="JACIDX010000017">
    <property type="protein sequence ID" value="MBB3956849.1"/>
    <property type="molecule type" value="Genomic_DNA"/>
</dbReference>
<feature type="compositionally biased region" description="Low complexity" evidence="1">
    <location>
        <begin position="56"/>
        <end position="76"/>
    </location>
</feature>
<name>A0A7W6CI09_9SPHN</name>
<comment type="caution">
    <text evidence="2">The sequence shown here is derived from an EMBL/GenBank/DDBJ whole genome shotgun (WGS) entry which is preliminary data.</text>
</comment>
<organism evidence="2 3">
    <name type="scientific">Novosphingobium sediminicola</name>
    <dbReference type="NCBI Taxonomy" id="563162"/>
    <lineage>
        <taxon>Bacteria</taxon>
        <taxon>Pseudomonadati</taxon>
        <taxon>Pseudomonadota</taxon>
        <taxon>Alphaproteobacteria</taxon>
        <taxon>Sphingomonadales</taxon>
        <taxon>Sphingomonadaceae</taxon>
        <taxon>Novosphingobium</taxon>
    </lineage>
</organism>
<dbReference type="Proteomes" id="UP000548867">
    <property type="component" value="Unassembled WGS sequence"/>
</dbReference>
<feature type="compositionally biased region" description="Low complexity" evidence="1">
    <location>
        <begin position="22"/>
        <end position="38"/>
    </location>
</feature>
<feature type="region of interest" description="Disordered" evidence="1">
    <location>
        <begin position="1"/>
        <end position="76"/>
    </location>
</feature>
<proteinExistence type="predicted"/>
<evidence type="ECO:0000256" key="1">
    <source>
        <dbReference type="SAM" id="MobiDB-lite"/>
    </source>
</evidence>
<reference evidence="2 3" key="1">
    <citation type="submission" date="2020-08" db="EMBL/GenBank/DDBJ databases">
        <title>Genomic Encyclopedia of Type Strains, Phase IV (KMG-IV): sequencing the most valuable type-strain genomes for metagenomic binning, comparative biology and taxonomic classification.</title>
        <authorList>
            <person name="Goeker M."/>
        </authorList>
    </citation>
    <scope>NUCLEOTIDE SEQUENCE [LARGE SCALE GENOMIC DNA]</scope>
    <source>
        <strain evidence="2 3">DSM 27057</strain>
    </source>
</reference>
<feature type="region of interest" description="Disordered" evidence="1">
    <location>
        <begin position="224"/>
        <end position="246"/>
    </location>
</feature>
<protein>
    <recommendedName>
        <fullName evidence="4">Peptidase</fullName>
    </recommendedName>
</protein>
<dbReference type="RefSeq" id="WP_183627702.1">
    <property type="nucleotide sequence ID" value="NZ_JACIDX010000017.1"/>
</dbReference>
<accession>A0A7W6CI09</accession>
<evidence type="ECO:0000313" key="3">
    <source>
        <dbReference type="Proteomes" id="UP000548867"/>
    </source>
</evidence>
<keyword evidence="3" id="KW-1185">Reference proteome</keyword>
<evidence type="ECO:0000313" key="2">
    <source>
        <dbReference type="EMBL" id="MBB3956849.1"/>
    </source>
</evidence>
<gene>
    <name evidence="2" type="ORF">GGR38_003816</name>
</gene>
<feature type="compositionally biased region" description="Polar residues" evidence="1">
    <location>
        <begin position="1"/>
        <end position="19"/>
    </location>
</feature>
<evidence type="ECO:0008006" key="4">
    <source>
        <dbReference type="Google" id="ProtNLM"/>
    </source>
</evidence>